<evidence type="ECO:0000256" key="7">
    <source>
        <dbReference type="HAMAP-Rule" id="MF_00044"/>
    </source>
</evidence>
<dbReference type="NCBIfam" id="NF001750">
    <property type="entry name" value="PRK00476.1"/>
    <property type="match status" value="1"/>
</dbReference>
<comment type="similarity">
    <text evidence="1 7">Belongs to the class-II aminoacyl-tRNA synthetase family. Type 1 subfamily.</text>
</comment>
<dbReference type="InterPro" id="IPR029351">
    <property type="entry name" value="GAD_dom"/>
</dbReference>
<dbReference type="NCBIfam" id="TIGR00459">
    <property type="entry name" value="aspS_bact"/>
    <property type="match status" value="1"/>
</dbReference>
<keyword evidence="5 7" id="KW-0648">Protein biosynthesis</keyword>
<feature type="binding site" evidence="7">
    <location>
        <begin position="224"/>
        <end position="226"/>
    </location>
    <ligand>
        <name>ATP</name>
        <dbReference type="ChEBI" id="CHEBI:30616"/>
    </ligand>
</feature>
<feature type="site" description="Important for tRNA non-discrimination" evidence="7">
    <location>
        <position position="35"/>
    </location>
</feature>
<dbReference type="Gene3D" id="3.30.1360.30">
    <property type="entry name" value="GAD-like domain"/>
    <property type="match status" value="1"/>
</dbReference>
<evidence type="ECO:0000256" key="2">
    <source>
        <dbReference type="ARBA" id="ARBA00022598"/>
    </source>
</evidence>
<feature type="binding site" evidence="7">
    <location>
        <position position="178"/>
    </location>
    <ligand>
        <name>L-aspartate</name>
        <dbReference type="ChEBI" id="CHEBI:29991"/>
    </ligand>
</feature>
<reference evidence="9 10" key="1">
    <citation type="submission" date="2018-06" db="EMBL/GenBank/DDBJ databases">
        <title>Extensive metabolic versatility and redundancy in microbially diverse, dynamic hydrothermal sediments.</title>
        <authorList>
            <person name="Dombrowski N."/>
            <person name="Teske A."/>
            <person name="Baker B.J."/>
        </authorList>
    </citation>
    <scope>NUCLEOTIDE SEQUENCE [LARGE SCALE GENOMIC DNA]</scope>
    <source>
        <strain evidence="9">B35_G9</strain>
    </source>
</reference>
<evidence type="ECO:0000313" key="9">
    <source>
        <dbReference type="EMBL" id="RKX64428.1"/>
    </source>
</evidence>
<protein>
    <recommendedName>
        <fullName evidence="7">Aspartate--tRNA(Asp/Asn) ligase</fullName>
        <ecNumber evidence="7">6.1.1.23</ecNumber>
    </recommendedName>
    <alternativeName>
        <fullName evidence="7">Aspartyl-tRNA synthetase</fullName>
        <shortName evidence="7">AspRS</shortName>
    </alternativeName>
    <alternativeName>
        <fullName evidence="7">Non-discriminating aspartyl-tRNA synthetase</fullName>
        <shortName evidence="7">ND-AspRS</shortName>
    </alternativeName>
</protein>
<dbReference type="GO" id="GO:0003676">
    <property type="term" value="F:nucleic acid binding"/>
    <property type="evidence" value="ECO:0007669"/>
    <property type="project" value="InterPro"/>
</dbReference>
<dbReference type="Gene3D" id="2.40.50.140">
    <property type="entry name" value="Nucleic acid-binding proteins"/>
    <property type="match status" value="1"/>
</dbReference>
<dbReference type="GO" id="GO:0005524">
    <property type="term" value="F:ATP binding"/>
    <property type="evidence" value="ECO:0007669"/>
    <property type="project" value="UniProtKB-UniRule"/>
</dbReference>
<evidence type="ECO:0000256" key="3">
    <source>
        <dbReference type="ARBA" id="ARBA00022741"/>
    </source>
</evidence>
<dbReference type="PANTHER" id="PTHR22594:SF5">
    <property type="entry name" value="ASPARTATE--TRNA LIGASE, MITOCHONDRIAL"/>
    <property type="match status" value="1"/>
</dbReference>
<dbReference type="Proteomes" id="UP000282321">
    <property type="component" value="Unassembled WGS sequence"/>
</dbReference>
<organism evidence="9 10">
    <name type="scientific">candidate division TA06 bacterium</name>
    <dbReference type="NCBI Taxonomy" id="2250710"/>
    <lineage>
        <taxon>Bacteria</taxon>
        <taxon>Bacteria division TA06</taxon>
    </lineage>
</organism>
<dbReference type="SUPFAM" id="SSF55681">
    <property type="entry name" value="Class II aaRS and biotin synthetases"/>
    <property type="match status" value="1"/>
</dbReference>
<dbReference type="GO" id="GO:0004815">
    <property type="term" value="F:aspartate-tRNA ligase activity"/>
    <property type="evidence" value="ECO:0007669"/>
    <property type="project" value="UniProtKB-UniRule"/>
</dbReference>
<evidence type="ECO:0000256" key="5">
    <source>
        <dbReference type="ARBA" id="ARBA00022917"/>
    </source>
</evidence>
<comment type="subcellular location">
    <subcellularLocation>
        <location evidence="7">Cytoplasm</location>
    </subcellularLocation>
</comment>
<dbReference type="GO" id="GO:0050560">
    <property type="term" value="F:aspartate-tRNA(Asn) ligase activity"/>
    <property type="evidence" value="ECO:0007669"/>
    <property type="project" value="UniProtKB-EC"/>
</dbReference>
<dbReference type="Pfam" id="PF02938">
    <property type="entry name" value="GAD"/>
    <property type="match status" value="1"/>
</dbReference>
<dbReference type="InterPro" id="IPR047090">
    <property type="entry name" value="AspRS_core"/>
</dbReference>
<gene>
    <name evidence="7" type="primary">aspS</name>
    <name evidence="9" type="ORF">DRP44_08320</name>
</gene>
<dbReference type="InterPro" id="IPR047089">
    <property type="entry name" value="Asp-tRNA-ligase_1_N"/>
</dbReference>
<feature type="binding site" evidence="7">
    <location>
        <position position="233"/>
    </location>
    <ligand>
        <name>ATP</name>
        <dbReference type="ChEBI" id="CHEBI:30616"/>
    </ligand>
</feature>
<dbReference type="SUPFAM" id="SSF55261">
    <property type="entry name" value="GAD domain-like"/>
    <property type="match status" value="1"/>
</dbReference>
<dbReference type="GO" id="GO:0006422">
    <property type="term" value="P:aspartyl-tRNA aminoacylation"/>
    <property type="evidence" value="ECO:0007669"/>
    <property type="project" value="UniProtKB-UniRule"/>
</dbReference>
<sequence>MYETKLRTHTCGELNGKNDGLNVILAGWVKKKRDHGEIVFIDLRDRYGVTQVIIEEGRGDLKEQVKNVRGEFVVRVFGIVRKRPSNMVNKDIKTGEIEVVANKIEILNESEVPPFEIKDELSVQEELRLKYRYLDLRRDTLKETIIARHKTIQSMRTFLSEKGFLEIETPVLTRNTPEGARDYLVPSRNHIGKFYSMAQSPQLYKQLLMVAGFDRYYQFARCFRDEDMRSDRQPEFTQIDIEMSFVDEEDVFKITEGLMKKVFHDVISYDLETPFLRLTYKEAMEKYGSDKPDLRFGCQINDITDMVKNCGFGVFENSDFTFAYNTKQLLSRKQIDEYNDIAKKYGLPGLFYLKYTDEELKGSIVKYLSEDVKHKLIEKLDIKNGDTLFLASGKWKRTLEALGACRRKTGNDFYIKDNEIKYKFLWVTEFPLFEWNEDEEKWEPCHHIFTMPRDEDIEYIESDPGRVHGKLYDLVCNGVEISSGSIRAFKKEIQERIMNVIGLSNEEAEKRFGFLIEGFKYGAPPHGGIAPGLDRLIMIMLNRDNIRDVIAFPKSLKASGIMEDSPSEVDEKRLTELGLKLIKKKGS</sequence>
<dbReference type="CDD" id="cd04317">
    <property type="entry name" value="EcAspRS_like_N"/>
    <property type="match status" value="1"/>
</dbReference>
<keyword evidence="3 7" id="KW-0547">Nucleotide-binding</keyword>
<keyword evidence="2 7" id="KW-0436">Ligase</keyword>
<evidence type="ECO:0000259" key="8">
    <source>
        <dbReference type="PROSITE" id="PS50862"/>
    </source>
</evidence>
<feature type="region of interest" description="Aspartate" evidence="7">
    <location>
        <begin position="202"/>
        <end position="205"/>
    </location>
</feature>
<dbReference type="InterPro" id="IPR002312">
    <property type="entry name" value="Asp/Asn-tRNA-synth_IIb"/>
</dbReference>
<evidence type="ECO:0000256" key="4">
    <source>
        <dbReference type="ARBA" id="ARBA00022840"/>
    </source>
</evidence>
<accession>A0A660S4T7</accession>
<dbReference type="PRINTS" id="PR01042">
    <property type="entry name" value="TRNASYNTHASP"/>
</dbReference>
<feature type="domain" description="Aminoacyl-transfer RNA synthetases class-II family profile" evidence="8">
    <location>
        <begin position="153"/>
        <end position="553"/>
    </location>
</feature>
<dbReference type="EC" id="6.1.1.23" evidence="7"/>
<dbReference type="GO" id="GO:0005737">
    <property type="term" value="C:cytoplasm"/>
    <property type="evidence" value="ECO:0007669"/>
    <property type="project" value="UniProtKB-SubCell"/>
</dbReference>
<feature type="binding site" evidence="7">
    <location>
        <position position="487"/>
    </location>
    <ligand>
        <name>L-aspartate</name>
        <dbReference type="ChEBI" id="CHEBI:29991"/>
    </ligand>
</feature>
<dbReference type="Pfam" id="PF01336">
    <property type="entry name" value="tRNA_anti-codon"/>
    <property type="match status" value="1"/>
</dbReference>
<proteinExistence type="inferred from homology"/>
<evidence type="ECO:0000256" key="6">
    <source>
        <dbReference type="ARBA" id="ARBA00023146"/>
    </source>
</evidence>
<dbReference type="InterPro" id="IPR004364">
    <property type="entry name" value="Aa-tRNA-synt_II"/>
</dbReference>
<dbReference type="EMBL" id="QNBC01000162">
    <property type="protein sequence ID" value="RKX64428.1"/>
    <property type="molecule type" value="Genomic_DNA"/>
</dbReference>
<dbReference type="InterPro" id="IPR004365">
    <property type="entry name" value="NA-bd_OB_tRNA"/>
</dbReference>
<dbReference type="InterPro" id="IPR006195">
    <property type="entry name" value="aa-tRNA-synth_II"/>
</dbReference>
<name>A0A660S4T7_UNCT6</name>
<dbReference type="InterPro" id="IPR004524">
    <property type="entry name" value="Asp-tRNA-ligase_1"/>
</dbReference>
<evidence type="ECO:0000256" key="1">
    <source>
        <dbReference type="ARBA" id="ARBA00006303"/>
    </source>
</evidence>
<dbReference type="Gene3D" id="3.30.930.10">
    <property type="entry name" value="Bira Bifunctional Protein, Domain 2"/>
    <property type="match status" value="1"/>
</dbReference>
<dbReference type="PANTHER" id="PTHR22594">
    <property type="entry name" value="ASPARTYL/LYSYL-TRNA SYNTHETASE"/>
    <property type="match status" value="1"/>
</dbReference>
<dbReference type="HAMAP" id="MF_00044">
    <property type="entry name" value="Asp_tRNA_synth_type1"/>
    <property type="match status" value="1"/>
</dbReference>
<keyword evidence="6 7" id="KW-0030">Aminoacyl-tRNA synthetase</keyword>
<dbReference type="InterPro" id="IPR012340">
    <property type="entry name" value="NA-bd_OB-fold"/>
</dbReference>
<dbReference type="SUPFAM" id="SSF50249">
    <property type="entry name" value="Nucleic acid-binding proteins"/>
    <property type="match status" value="1"/>
</dbReference>
<dbReference type="AlphaFoldDB" id="A0A660S4T7"/>
<feature type="binding site" evidence="7">
    <location>
        <position position="224"/>
    </location>
    <ligand>
        <name>L-aspartate</name>
        <dbReference type="ChEBI" id="CHEBI:29991"/>
    </ligand>
</feature>
<feature type="binding site" evidence="7">
    <location>
        <begin position="532"/>
        <end position="535"/>
    </location>
    <ligand>
        <name>ATP</name>
        <dbReference type="ChEBI" id="CHEBI:30616"/>
    </ligand>
</feature>
<keyword evidence="4 7" id="KW-0067">ATP-binding</keyword>
<feature type="binding site" evidence="7">
    <location>
        <position position="480"/>
    </location>
    <ligand>
        <name>ATP</name>
        <dbReference type="ChEBI" id="CHEBI:30616"/>
    </ligand>
</feature>
<dbReference type="PROSITE" id="PS50862">
    <property type="entry name" value="AA_TRNA_LIGASE_II"/>
    <property type="match status" value="1"/>
</dbReference>
<comment type="function">
    <text evidence="7">Aspartyl-tRNA synthetase with relaxed tRNA specificity since it is able to aspartylate not only its cognate tRNA(Asp) but also tRNA(Asn). Reaction proceeds in two steps: L-aspartate is first activated by ATP to form Asp-AMP and then transferred to the acceptor end of tRNA(Asp/Asn).</text>
</comment>
<dbReference type="CDD" id="cd00777">
    <property type="entry name" value="AspRS_core"/>
    <property type="match status" value="1"/>
</dbReference>
<dbReference type="InterPro" id="IPR004115">
    <property type="entry name" value="GAD-like_sf"/>
</dbReference>
<dbReference type="InterPro" id="IPR045864">
    <property type="entry name" value="aa-tRNA-synth_II/BPL/LPL"/>
</dbReference>
<comment type="catalytic activity">
    <reaction evidence="7">
        <text>tRNA(Asx) + L-aspartate + ATP = L-aspartyl-tRNA(Asx) + AMP + diphosphate</text>
        <dbReference type="Rhea" id="RHEA:18349"/>
        <dbReference type="Rhea" id="RHEA-COMP:9710"/>
        <dbReference type="Rhea" id="RHEA-COMP:9711"/>
        <dbReference type="ChEBI" id="CHEBI:29991"/>
        <dbReference type="ChEBI" id="CHEBI:30616"/>
        <dbReference type="ChEBI" id="CHEBI:33019"/>
        <dbReference type="ChEBI" id="CHEBI:78442"/>
        <dbReference type="ChEBI" id="CHEBI:78516"/>
        <dbReference type="ChEBI" id="CHEBI:456215"/>
        <dbReference type="EC" id="6.1.1.23"/>
    </reaction>
</comment>
<comment type="caution">
    <text evidence="9">The sequence shown here is derived from an EMBL/GenBank/DDBJ whole genome shotgun (WGS) entry which is preliminary data.</text>
</comment>
<comment type="subunit">
    <text evidence="7">Homodimer.</text>
</comment>
<keyword evidence="7" id="KW-0963">Cytoplasm</keyword>
<evidence type="ECO:0000313" key="10">
    <source>
        <dbReference type="Proteomes" id="UP000282321"/>
    </source>
</evidence>
<dbReference type="Pfam" id="PF00152">
    <property type="entry name" value="tRNA-synt_2"/>
    <property type="match status" value="1"/>
</dbReference>
<comment type="caution">
    <text evidence="7">Lacks conserved residue(s) required for the propagation of feature annotation.</text>
</comment>
<feature type="binding site" evidence="7">
    <location>
        <position position="446"/>
    </location>
    <ligand>
        <name>L-aspartate</name>
        <dbReference type="ChEBI" id="CHEBI:29991"/>
    </ligand>
</feature>